<proteinExistence type="predicted"/>
<dbReference type="EMBL" id="MLJW01000092">
    <property type="protein sequence ID" value="OIR00745.1"/>
    <property type="molecule type" value="Genomic_DNA"/>
</dbReference>
<dbReference type="PROSITE" id="PS50983">
    <property type="entry name" value="FE_B12_PBP"/>
    <property type="match status" value="1"/>
</dbReference>
<dbReference type="InterPro" id="IPR002491">
    <property type="entry name" value="ABC_transptr_periplasmic_BD"/>
</dbReference>
<reference evidence="3" key="1">
    <citation type="submission" date="2016-10" db="EMBL/GenBank/DDBJ databases">
        <title>Sequence of Gallionella enrichment culture.</title>
        <authorList>
            <person name="Poehlein A."/>
            <person name="Muehling M."/>
            <person name="Daniel R."/>
        </authorList>
    </citation>
    <scope>NUCLEOTIDE SEQUENCE</scope>
</reference>
<sequence>MIYTDQTGRTITLSSFPTKIVSLVPSQTELLFYLGLNDEVVGITKFCVHPQNWFNTKTRIGGTKNLNIEKIRSLSPDLIIANKEENVKEQIEALENIAPVWVSDVNDFDDALRMIKMIGTITNKTVAAQNIASQIKNKFAQLSINSPLQRACYLIWKDPYMSVGGDTFISSIMQQCGLQNVFEQETRYPGIQLKQLAALNCELILLSSEPYPFQQKHISEIQEQMPGAGIILVNGEMFSWYGSRMLLAADYFQQLMNKINSNG</sequence>
<dbReference type="Pfam" id="PF01497">
    <property type="entry name" value="Peripla_BP_2"/>
    <property type="match status" value="1"/>
</dbReference>
<dbReference type="PANTHER" id="PTHR30535:SF34">
    <property type="entry name" value="MOLYBDATE-BINDING PROTEIN MOLA"/>
    <property type="match status" value="1"/>
</dbReference>
<gene>
    <name evidence="3" type="primary">btuF_1</name>
    <name evidence="3" type="ORF">GALL_172700</name>
</gene>
<evidence type="ECO:0000256" key="1">
    <source>
        <dbReference type="ARBA" id="ARBA00022729"/>
    </source>
</evidence>
<dbReference type="InterPro" id="IPR050902">
    <property type="entry name" value="ABC_Transporter_SBP"/>
</dbReference>
<evidence type="ECO:0000313" key="3">
    <source>
        <dbReference type="EMBL" id="OIR00745.1"/>
    </source>
</evidence>
<keyword evidence="1" id="KW-0732">Signal</keyword>
<organism evidence="3">
    <name type="scientific">mine drainage metagenome</name>
    <dbReference type="NCBI Taxonomy" id="410659"/>
    <lineage>
        <taxon>unclassified sequences</taxon>
        <taxon>metagenomes</taxon>
        <taxon>ecological metagenomes</taxon>
    </lineage>
</organism>
<dbReference type="SUPFAM" id="SSF53807">
    <property type="entry name" value="Helical backbone' metal receptor"/>
    <property type="match status" value="1"/>
</dbReference>
<feature type="domain" description="Fe/B12 periplasmic-binding" evidence="2">
    <location>
        <begin position="19"/>
        <end position="263"/>
    </location>
</feature>
<dbReference type="PANTHER" id="PTHR30535">
    <property type="entry name" value="VITAMIN B12-BINDING PROTEIN"/>
    <property type="match status" value="1"/>
</dbReference>
<dbReference type="Gene3D" id="3.40.50.1980">
    <property type="entry name" value="Nitrogenase molybdenum iron protein domain"/>
    <property type="match status" value="2"/>
</dbReference>
<dbReference type="NCBIfam" id="NF038402">
    <property type="entry name" value="TroA_like"/>
    <property type="match status" value="1"/>
</dbReference>
<dbReference type="InterPro" id="IPR054828">
    <property type="entry name" value="Vit_B12_bind_prot"/>
</dbReference>
<evidence type="ECO:0000259" key="2">
    <source>
        <dbReference type="PROSITE" id="PS50983"/>
    </source>
</evidence>
<accession>A0A1J5RX44</accession>
<comment type="caution">
    <text evidence="3">The sequence shown here is derived from an EMBL/GenBank/DDBJ whole genome shotgun (WGS) entry which is preliminary data.</text>
</comment>
<protein>
    <submittedName>
        <fullName evidence="3">Vitamin B12-binding protein</fullName>
    </submittedName>
</protein>
<name>A0A1J5RX44_9ZZZZ</name>
<dbReference type="AlphaFoldDB" id="A0A1J5RX44"/>